<dbReference type="GO" id="GO:0005794">
    <property type="term" value="C:Golgi apparatus"/>
    <property type="evidence" value="ECO:0007669"/>
    <property type="project" value="TreeGrafter"/>
</dbReference>
<sequence>MDGEELNSASEERESSGSSSAESPEQRRRQGATMPRNASSSSSSPSSSSSSSEGSLRAELERLSRELASSSREKVQAAEYGLAVLEEKQALQERCDAFEQAYEAMRAEMDLLKEALGQMYCSQRQTVAEGATREEFLLDESAGKDAFYLSEFLRLEGEVRHSRTTLSNAQAEAQRLDCLTLGLSESVQELQSERGLLREELKQYKLQEARLLQDFSELEEENISLQKQVSTLKQNQVEYEGLKLKIRQLEQEVEFINSQQEEALRLKSMAEKQLEESLEVLAAEREQKSLLRKEFAHLSGFGDGAIALGVPPADASSPERPELDDDATTANGHVPGARQMKGRCSPGDRRSWDGRAPAPGVVSDLLSELRFTEIQKLQQQLAQVEMENNGLQAHLQECQKALAQTEETLSNQRELLNQVTHFKGDSNGNVENGNRGIYPAAPEHSVGNHGTDGVNGKAARRDCSDGEIASLQEKLLDLESREGNVAEKLSSMQERERKLRDLVKVTRQELNAAQEELVLFSEDLANIYNRVCMHNNEMPERVMLDYYKNGGGEEPSAVEGDADSSHDGPPGPLRPAAIADPPGGPGAVPPSPLSSVRAEPMGVGSLTAVIRSQASRLQGAVERALEVSCQRSAARDEEALSAGKDKGALAQEVLKLKSLLNTKREQIQTLRIVLKANKQTAEGALSNLKSRYENEKCLVMETVVKMRNELKALKEDAITFSSLRNMFTTRCDEYALQLDDMQRQLLAAEDEKRTLNSLLRMAIQQKLALTQRLEDLEMGRPEHGRHAHHPGHTKC</sequence>
<keyword evidence="5" id="KW-1185">Reference proteome</keyword>
<feature type="coiled-coil region" evidence="3">
    <location>
        <begin position="731"/>
        <end position="758"/>
    </location>
</feature>
<feature type="compositionally biased region" description="Low complexity" evidence="4">
    <location>
        <begin position="38"/>
        <end position="55"/>
    </location>
</feature>
<dbReference type="GO" id="GO:0070840">
    <property type="term" value="F:dynein complex binding"/>
    <property type="evidence" value="ECO:0007669"/>
    <property type="project" value="InterPro"/>
</dbReference>
<proteinExistence type="inferred from homology"/>
<dbReference type="RefSeq" id="XP_032825552.1">
    <property type="nucleotide sequence ID" value="XM_032969661.1"/>
</dbReference>
<evidence type="ECO:0000256" key="1">
    <source>
        <dbReference type="ARBA" id="ARBA00010061"/>
    </source>
</evidence>
<evidence type="ECO:0000313" key="5">
    <source>
        <dbReference type="Proteomes" id="UP001318040"/>
    </source>
</evidence>
<evidence type="ECO:0000256" key="2">
    <source>
        <dbReference type="ARBA" id="ARBA00023054"/>
    </source>
</evidence>
<dbReference type="GO" id="GO:0072393">
    <property type="term" value="P:microtubule anchoring at microtubule organizing center"/>
    <property type="evidence" value="ECO:0007669"/>
    <property type="project" value="TreeGrafter"/>
</dbReference>
<feature type="coiled-coil region" evidence="3">
    <location>
        <begin position="496"/>
        <end position="523"/>
    </location>
</feature>
<dbReference type="GO" id="GO:0005829">
    <property type="term" value="C:cytosol"/>
    <property type="evidence" value="ECO:0007669"/>
    <property type="project" value="TreeGrafter"/>
</dbReference>
<feature type="region of interest" description="Disordered" evidence="4">
    <location>
        <begin position="438"/>
        <end position="460"/>
    </location>
</feature>
<reference evidence="6" key="1">
    <citation type="submission" date="2025-08" db="UniProtKB">
        <authorList>
            <consortium name="RefSeq"/>
        </authorList>
    </citation>
    <scope>IDENTIFICATION</scope>
    <source>
        <tissue evidence="6">Sperm</tissue>
    </source>
</reference>
<dbReference type="Pfam" id="PF09730">
    <property type="entry name" value="BicD"/>
    <property type="match status" value="2"/>
</dbReference>
<dbReference type="Gene3D" id="6.10.250.2470">
    <property type="match status" value="1"/>
</dbReference>
<dbReference type="AlphaFoldDB" id="A0AAJ7TWX1"/>
<evidence type="ECO:0000256" key="3">
    <source>
        <dbReference type="SAM" id="Coils"/>
    </source>
</evidence>
<comment type="similarity">
    <text evidence="1">Belongs to the BicD family.</text>
</comment>
<dbReference type="PANTHER" id="PTHR31233">
    <property type="entry name" value="BICAUDAL D FAMILY MEMBER"/>
    <property type="match status" value="1"/>
</dbReference>
<feature type="region of interest" description="Disordered" evidence="4">
    <location>
        <begin position="1"/>
        <end position="71"/>
    </location>
</feature>
<dbReference type="InterPro" id="IPR018477">
    <property type="entry name" value="BICD"/>
</dbReference>
<organism evidence="5 6">
    <name type="scientific">Petromyzon marinus</name>
    <name type="common">Sea lamprey</name>
    <dbReference type="NCBI Taxonomy" id="7757"/>
    <lineage>
        <taxon>Eukaryota</taxon>
        <taxon>Metazoa</taxon>
        <taxon>Chordata</taxon>
        <taxon>Craniata</taxon>
        <taxon>Vertebrata</taxon>
        <taxon>Cyclostomata</taxon>
        <taxon>Hyperoartia</taxon>
        <taxon>Petromyzontiformes</taxon>
        <taxon>Petromyzontidae</taxon>
        <taxon>Petromyzon</taxon>
    </lineage>
</organism>
<dbReference type="GO" id="GO:0070507">
    <property type="term" value="P:regulation of microtubule cytoskeleton organization"/>
    <property type="evidence" value="ECO:0007669"/>
    <property type="project" value="TreeGrafter"/>
</dbReference>
<name>A0AAJ7TWX1_PETMA</name>
<feature type="region of interest" description="Disordered" evidence="4">
    <location>
        <begin position="547"/>
        <end position="594"/>
    </location>
</feature>
<feature type="compositionally biased region" description="Basic and acidic residues" evidence="4">
    <location>
        <begin position="56"/>
        <end position="71"/>
    </location>
</feature>
<keyword evidence="2 3" id="KW-0175">Coiled coil</keyword>
<dbReference type="GO" id="GO:0034452">
    <property type="term" value="F:dynactin binding"/>
    <property type="evidence" value="ECO:0007669"/>
    <property type="project" value="TreeGrafter"/>
</dbReference>
<feature type="coiled-coil region" evidence="3">
    <location>
        <begin position="187"/>
        <end position="294"/>
    </location>
</feature>
<dbReference type="GO" id="GO:0008093">
    <property type="term" value="F:cytoskeletal anchor activity"/>
    <property type="evidence" value="ECO:0007669"/>
    <property type="project" value="InterPro"/>
</dbReference>
<evidence type="ECO:0000256" key="4">
    <source>
        <dbReference type="SAM" id="MobiDB-lite"/>
    </source>
</evidence>
<accession>A0AAJ7TWX1</accession>
<gene>
    <name evidence="6" type="primary">LOC116951185</name>
</gene>
<dbReference type="Proteomes" id="UP001318040">
    <property type="component" value="Chromosome 42"/>
</dbReference>
<protein>
    <submittedName>
        <fullName evidence="6">Protein bicaudal D homolog 2-like isoform X2</fullName>
    </submittedName>
</protein>
<feature type="coiled-coil region" evidence="3">
    <location>
        <begin position="374"/>
        <end position="415"/>
    </location>
</feature>
<feature type="compositionally biased region" description="Pro residues" evidence="4">
    <location>
        <begin position="582"/>
        <end position="592"/>
    </location>
</feature>
<dbReference type="PANTHER" id="PTHR31233:SF6">
    <property type="entry name" value="PROTEIN BICAUDAL D"/>
    <property type="match status" value="1"/>
</dbReference>
<feature type="region of interest" description="Disordered" evidence="4">
    <location>
        <begin position="309"/>
        <end position="356"/>
    </location>
</feature>
<evidence type="ECO:0000313" key="6">
    <source>
        <dbReference type="RefSeq" id="XP_032825552.1"/>
    </source>
</evidence>